<organism evidence="1 2">
    <name type="scientific">Mycena pura</name>
    <dbReference type="NCBI Taxonomy" id="153505"/>
    <lineage>
        <taxon>Eukaryota</taxon>
        <taxon>Fungi</taxon>
        <taxon>Dikarya</taxon>
        <taxon>Basidiomycota</taxon>
        <taxon>Agaricomycotina</taxon>
        <taxon>Agaricomycetes</taxon>
        <taxon>Agaricomycetidae</taxon>
        <taxon>Agaricales</taxon>
        <taxon>Marasmiineae</taxon>
        <taxon>Mycenaceae</taxon>
        <taxon>Mycena</taxon>
    </lineage>
</organism>
<evidence type="ECO:0000313" key="2">
    <source>
        <dbReference type="Proteomes" id="UP001219525"/>
    </source>
</evidence>
<keyword evidence="2" id="KW-1185">Reference proteome</keyword>
<name>A0AAD6V445_9AGAR</name>
<protein>
    <submittedName>
        <fullName evidence="1">Spherulation-specific family 4</fullName>
    </submittedName>
</protein>
<dbReference type="AlphaFoldDB" id="A0AAD6V445"/>
<accession>A0AAD6V445</accession>
<evidence type="ECO:0000313" key="1">
    <source>
        <dbReference type="EMBL" id="KAJ7199216.1"/>
    </source>
</evidence>
<proteinExistence type="predicted"/>
<comment type="caution">
    <text evidence="1">The sequence shown here is derived from an EMBL/GenBank/DDBJ whole genome shotgun (WGS) entry which is preliminary data.</text>
</comment>
<dbReference type="PANTHER" id="PTHR35040:SF9">
    <property type="entry name" value="4-LIKE CELL SURFACE PROTEIN, PUTATIVE (AFU_ORTHOLOGUE AFUA_4G14080)-RELATED"/>
    <property type="match status" value="1"/>
</dbReference>
<dbReference type="Proteomes" id="UP001219525">
    <property type="component" value="Unassembled WGS sequence"/>
</dbReference>
<reference evidence="1" key="1">
    <citation type="submission" date="2023-03" db="EMBL/GenBank/DDBJ databases">
        <title>Massive genome expansion in bonnet fungi (Mycena s.s.) driven by repeated elements and novel gene families across ecological guilds.</title>
        <authorList>
            <consortium name="Lawrence Berkeley National Laboratory"/>
            <person name="Harder C.B."/>
            <person name="Miyauchi S."/>
            <person name="Viragh M."/>
            <person name="Kuo A."/>
            <person name="Thoen E."/>
            <person name="Andreopoulos B."/>
            <person name="Lu D."/>
            <person name="Skrede I."/>
            <person name="Drula E."/>
            <person name="Henrissat B."/>
            <person name="Morin E."/>
            <person name="Kohler A."/>
            <person name="Barry K."/>
            <person name="LaButti K."/>
            <person name="Morin E."/>
            <person name="Salamov A."/>
            <person name="Lipzen A."/>
            <person name="Mereny Z."/>
            <person name="Hegedus B."/>
            <person name="Baldrian P."/>
            <person name="Stursova M."/>
            <person name="Weitz H."/>
            <person name="Taylor A."/>
            <person name="Grigoriev I.V."/>
            <person name="Nagy L.G."/>
            <person name="Martin F."/>
            <person name="Kauserud H."/>
        </authorList>
    </citation>
    <scope>NUCLEOTIDE SEQUENCE</scope>
    <source>
        <strain evidence="1">9144</strain>
    </source>
</reference>
<dbReference type="Pfam" id="PF12138">
    <property type="entry name" value="Spherulin4"/>
    <property type="match status" value="1"/>
</dbReference>
<dbReference type="PANTHER" id="PTHR35040">
    <property type="match status" value="1"/>
</dbReference>
<dbReference type="InterPro" id="IPR021986">
    <property type="entry name" value="Spherulin4"/>
</dbReference>
<sequence length="277" mass="29618">MGRLSSIAIGIYYAALWSTLVPRAAAVLPSGVFFPLFIDPKDDCSGWPDSIGFGSGLVPFFVAINPADGPGGSPGSQPASKFQTCIPTLNRSTSSVPGTTFTMGYVNTKHGKRASKKVLQDIDTYAEWNAPYRPMGIYFDKTPSDAASAGLIGQYAQHVRDRFGVGSIVSLNPGTLPSPEYFVFSDHIVTVNTFFTSFSTSNLTVSDQTPAAKQVVILHDQPRPVDFGQMETLVDALSGIVRVHGMLITNSTKREEFTTIPANLGELTGDLIGSQTA</sequence>
<gene>
    <name evidence="1" type="ORF">GGX14DRAFT_662382</name>
</gene>
<dbReference type="EMBL" id="JARJCW010000069">
    <property type="protein sequence ID" value="KAJ7199216.1"/>
    <property type="molecule type" value="Genomic_DNA"/>
</dbReference>